<organism evidence="6 7">
    <name type="scientific">Symmachiella dynata</name>
    <dbReference type="NCBI Taxonomy" id="2527995"/>
    <lineage>
        <taxon>Bacteria</taxon>
        <taxon>Pseudomonadati</taxon>
        <taxon>Planctomycetota</taxon>
        <taxon>Planctomycetia</taxon>
        <taxon>Planctomycetales</taxon>
        <taxon>Planctomycetaceae</taxon>
        <taxon>Symmachiella</taxon>
    </lineage>
</organism>
<dbReference type="PANTHER" id="PTHR33254">
    <property type="entry name" value="4-HYDROXY-4-METHYL-2-OXOGLUTARATE ALDOLASE 3-RELATED"/>
    <property type="match status" value="1"/>
</dbReference>
<comment type="cofactor">
    <cofactor evidence="1">
        <name>a divalent metal cation</name>
        <dbReference type="ChEBI" id="CHEBI:60240"/>
    </cofactor>
</comment>
<dbReference type="PANTHER" id="PTHR33254:SF4">
    <property type="entry name" value="4-HYDROXY-4-METHYL-2-OXOGLUTARATE ALDOLASE 3-RELATED"/>
    <property type="match status" value="1"/>
</dbReference>
<keyword evidence="5" id="KW-0460">Magnesium</keyword>
<dbReference type="KEGG" id="sdyn:Mal52_57530"/>
<sequence length="222" mass="24002">MAVEDPATITLPQMREQLYSAVVSDALDGLGYSNQSPRVPLPPITVDTTLVGRAKTTLWADMAHEDPQPYELELQAVDSCQPDDVFVAAAGGSWRSGVWGELLSTAASNSGCVGAIIDGAVRDVVKMRAMQFPVFARGTCVYDSMHRQRVIDIDVPVQIDRVTICPGDLIFADEDGVVVVPQAVEQEAIRAAWDKVHAENITRDAIKNGMKAVDAYAKYGVL</sequence>
<dbReference type="EMBL" id="CP036276">
    <property type="protein sequence ID" value="QDU47225.1"/>
    <property type="molecule type" value="Genomic_DNA"/>
</dbReference>
<evidence type="ECO:0000256" key="4">
    <source>
        <dbReference type="ARBA" id="ARBA00030169"/>
    </source>
</evidence>
<evidence type="ECO:0000313" key="7">
    <source>
        <dbReference type="Proteomes" id="UP000319383"/>
    </source>
</evidence>
<keyword evidence="7" id="KW-1185">Reference proteome</keyword>
<name>A0A517ZXQ6_9PLAN</name>
<reference evidence="6 7" key="1">
    <citation type="submission" date="2019-02" db="EMBL/GenBank/DDBJ databases">
        <title>Deep-cultivation of Planctomycetes and their phenomic and genomic characterization uncovers novel biology.</title>
        <authorList>
            <person name="Wiegand S."/>
            <person name="Jogler M."/>
            <person name="Boedeker C."/>
            <person name="Pinto D."/>
            <person name="Vollmers J."/>
            <person name="Rivas-Marin E."/>
            <person name="Kohn T."/>
            <person name="Peeters S.H."/>
            <person name="Heuer A."/>
            <person name="Rast P."/>
            <person name="Oberbeckmann S."/>
            <person name="Bunk B."/>
            <person name="Jeske O."/>
            <person name="Meyerdierks A."/>
            <person name="Storesund J.E."/>
            <person name="Kallscheuer N."/>
            <person name="Luecker S."/>
            <person name="Lage O.M."/>
            <person name="Pohl T."/>
            <person name="Merkel B.J."/>
            <person name="Hornburger P."/>
            <person name="Mueller R.-W."/>
            <person name="Bruemmer F."/>
            <person name="Labrenz M."/>
            <person name="Spormann A.M."/>
            <person name="Op den Camp H."/>
            <person name="Overmann J."/>
            <person name="Amann R."/>
            <person name="Jetten M.S.M."/>
            <person name="Mascher T."/>
            <person name="Medema M.H."/>
            <person name="Devos D.P."/>
            <person name="Kaster A.-K."/>
            <person name="Ovreas L."/>
            <person name="Rohde M."/>
            <person name="Galperin M.Y."/>
            <person name="Jogler C."/>
        </authorList>
    </citation>
    <scope>NUCLEOTIDE SEQUENCE [LARGE SCALE GENOMIC DNA]</scope>
    <source>
        <strain evidence="6 7">Mal52</strain>
    </source>
</reference>
<feature type="binding site" evidence="5">
    <location>
        <position position="122"/>
    </location>
    <ligand>
        <name>substrate</name>
    </ligand>
</feature>
<dbReference type="GO" id="GO:0046872">
    <property type="term" value="F:metal ion binding"/>
    <property type="evidence" value="ECO:0007669"/>
    <property type="project" value="UniProtKB-KW"/>
</dbReference>
<accession>A0A517ZXQ6</accession>
<protein>
    <recommendedName>
        <fullName evidence="2">Putative 4-hydroxy-4-methyl-2-oxoglutarate aldolase</fullName>
    </recommendedName>
    <alternativeName>
        <fullName evidence="3">Regulator of ribonuclease activity homolog</fullName>
    </alternativeName>
    <alternativeName>
        <fullName evidence="4">RraA-like protein</fullName>
    </alternativeName>
</protein>
<evidence type="ECO:0000256" key="5">
    <source>
        <dbReference type="PIRSR" id="PIRSR605493-1"/>
    </source>
</evidence>
<proteinExistence type="predicted"/>
<keyword evidence="5" id="KW-0479">Metal-binding</keyword>
<evidence type="ECO:0000256" key="2">
    <source>
        <dbReference type="ARBA" id="ARBA00016549"/>
    </source>
</evidence>
<dbReference type="Proteomes" id="UP000319383">
    <property type="component" value="Chromosome"/>
</dbReference>
<evidence type="ECO:0000256" key="1">
    <source>
        <dbReference type="ARBA" id="ARBA00001968"/>
    </source>
</evidence>
<dbReference type="Pfam" id="PF03737">
    <property type="entry name" value="RraA-like"/>
    <property type="match status" value="1"/>
</dbReference>
<dbReference type="AlphaFoldDB" id="A0A517ZXQ6"/>
<feature type="binding site" evidence="5">
    <location>
        <begin position="100"/>
        <end position="103"/>
    </location>
    <ligand>
        <name>substrate</name>
    </ligand>
</feature>
<dbReference type="Gene3D" id="3.50.30.40">
    <property type="entry name" value="Ribonuclease E inhibitor RraA/RraA-like"/>
    <property type="match status" value="1"/>
</dbReference>
<dbReference type="InterPro" id="IPR005493">
    <property type="entry name" value="RraA/RraA-like"/>
</dbReference>
<dbReference type="InterPro" id="IPR036704">
    <property type="entry name" value="RraA/RraA-like_sf"/>
</dbReference>
<feature type="binding site" evidence="5">
    <location>
        <position position="123"/>
    </location>
    <ligand>
        <name>substrate</name>
    </ligand>
</feature>
<comment type="cofactor">
    <cofactor evidence="5">
        <name>Mg(2+)</name>
        <dbReference type="ChEBI" id="CHEBI:18420"/>
    </cofactor>
</comment>
<dbReference type="CDD" id="cd16841">
    <property type="entry name" value="RraA_family"/>
    <property type="match status" value="1"/>
</dbReference>
<evidence type="ECO:0000313" key="6">
    <source>
        <dbReference type="EMBL" id="QDU47225.1"/>
    </source>
</evidence>
<gene>
    <name evidence="6" type="primary">proA_5</name>
    <name evidence="6" type="ORF">Mal52_57530</name>
</gene>
<dbReference type="SUPFAM" id="SSF89562">
    <property type="entry name" value="RraA-like"/>
    <property type="match status" value="1"/>
</dbReference>
<evidence type="ECO:0000256" key="3">
    <source>
        <dbReference type="ARBA" id="ARBA00029596"/>
    </source>
</evidence>
<dbReference type="RefSeq" id="WP_145380802.1">
    <property type="nucleotide sequence ID" value="NZ_CP036276.1"/>
</dbReference>